<evidence type="ECO:0000256" key="3">
    <source>
        <dbReference type="ARBA" id="ARBA00022840"/>
    </source>
</evidence>
<feature type="coiled-coil region" evidence="4">
    <location>
        <begin position="216"/>
        <end position="278"/>
    </location>
</feature>
<evidence type="ECO:0000313" key="7">
    <source>
        <dbReference type="Proteomes" id="UP000228528"/>
    </source>
</evidence>
<dbReference type="CDD" id="cd03221">
    <property type="entry name" value="ABCF_EF-3"/>
    <property type="match status" value="1"/>
</dbReference>
<dbReference type="Gene3D" id="3.40.50.300">
    <property type="entry name" value="P-loop containing nucleotide triphosphate hydrolases"/>
    <property type="match status" value="2"/>
</dbReference>
<gene>
    <name evidence="6" type="ORF">COU30_03270</name>
</gene>
<dbReference type="PROSITE" id="PS50893">
    <property type="entry name" value="ABC_TRANSPORTER_2"/>
    <property type="match status" value="1"/>
</dbReference>
<dbReference type="InterPro" id="IPR003593">
    <property type="entry name" value="AAA+_ATPase"/>
</dbReference>
<dbReference type="GO" id="GO:0016887">
    <property type="term" value="F:ATP hydrolysis activity"/>
    <property type="evidence" value="ECO:0007669"/>
    <property type="project" value="InterPro"/>
</dbReference>
<keyword evidence="1" id="KW-0677">Repeat</keyword>
<dbReference type="Pfam" id="PF00005">
    <property type="entry name" value="ABC_tran"/>
    <property type="match status" value="2"/>
</dbReference>
<dbReference type="AlphaFoldDB" id="A0A2M6P154"/>
<dbReference type="Proteomes" id="UP000228528">
    <property type="component" value="Unassembled WGS sequence"/>
</dbReference>
<organism evidence="6 7">
    <name type="scientific">Candidatus Magasanikbacteria bacterium CG10_big_fil_rev_8_21_14_0_10_38_6</name>
    <dbReference type="NCBI Taxonomy" id="1974647"/>
    <lineage>
        <taxon>Bacteria</taxon>
        <taxon>Candidatus Magasanikiibacteriota</taxon>
    </lineage>
</organism>
<dbReference type="InterPro" id="IPR027417">
    <property type="entry name" value="P-loop_NTPase"/>
</dbReference>
<accession>A0A2M6P154</accession>
<evidence type="ECO:0000256" key="4">
    <source>
        <dbReference type="SAM" id="Coils"/>
    </source>
</evidence>
<keyword evidence="4" id="KW-0175">Coiled coil</keyword>
<comment type="caution">
    <text evidence="6">The sequence shown here is derived from an EMBL/GenBank/DDBJ whole genome shotgun (WGS) entry which is preliminary data.</text>
</comment>
<protein>
    <recommendedName>
        <fullName evidence="5">ABC transporter domain-containing protein</fullName>
    </recommendedName>
</protein>
<name>A0A2M6P154_9BACT</name>
<dbReference type="InterPro" id="IPR050611">
    <property type="entry name" value="ABCF"/>
</dbReference>
<dbReference type="InterPro" id="IPR003439">
    <property type="entry name" value="ABC_transporter-like_ATP-bd"/>
</dbReference>
<dbReference type="PANTHER" id="PTHR19211">
    <property type="entry name" value="ATP-BINDING TRANSPORT PROTEIN-RELATED"/>
    <property type="match status" value="1"/>
</dbReference>
<evidence type="ECO:0000256" key="2">
    <source>
        <dbReference type="ARBA" id="ARBA00022741"/>
    </source>
</evidence>
<dbReference type="SUPFAM" id="SSF52540">
    <property type="entry name" value="P-loop containing nucleoside triphosphate hydrolases"/>
    <property type="match status" value="2"/>
</dbReference>
<dbReference type="EMBL" id="PFBW01000143">
    <property type="protein sequence ID" value="PIR77289.1"/>
    <property type="molecule type" value="Genomic_DNA"/>
</dbReference>
<keyword evidence="3" id="KW-0067">ATP-binding</keyword>
<keyword evidence="2" id="KW-0547">Nucleotide-binding</keyword>
<sequence>MSEQNNTIIRFDNVTFTYDETKTTLKEASFSVRENSKITIMGQNGAGKTTLFKLITGELQPTAGNIHIKQDATIAVATQVMPLEHLDKTVEEFFASAFTEKPYNLKKLADDALAVVNYSVPFDKKVGALSGGQQARLLLVYALIQKPDILLLDEPTNNLDDDGIGYLTSFLMMYEKTVLVISHDAYFLNSFTDGVLHLDVFTHQVEQYKGDYLDVVEKITAQVEKEERKNAQLRKNIQDRKDKINFFSNKGGKMRKLAAKMREEVARDEDEMVDVKREDETIREFTIPTQHFTKPIVTISSITVIKDHTPTEKARDIELRRGQRLLIKGPNGIGKSTLLQRLADRDATGAVIDEQARIGYYQQDFSGLDFAMNGFDALKSVMQIGDKETIYATASGFLLRSNILHNPIGTYSEGQKALLTFARFVLQEPALLILDEPTNHVNFRHLPVIAKALNAYEGAMILVSHMPEFVEKITFDQELDLGKMI</sequence>
<feature type="domain" description="ABC transporter" evidence="5">
    <location>
        <begin position="9"/>
        <end position="225"/>
    </location>
</feature>
<dbReference type="SMART" id="SM00382">
    <property type="entry name" value="AAA"/>
    <property type="match status" value="2"/>
</dbReference>
<evidence type="ECO:0000259" key="5">
    <source>
        <dbReference type="PROSITE" id="PS50893"/>
    </source>
</evidence>
<evidence type="ECO:0000256" key="1">
    <source>
        <dbReference type="ARBA" id="ARBA00022737"/>
    </source>
</evidence>
<proteinExistence type="predicted"/>
<reference evidence="7" key="1">
    <citation type="submission" date="2017-09" db="EMBL/GenBank/DDBJ databases">
        <title>Depth-based differentiation of microbial function through sediment-hosted aquifers and enrichment of novel symbionts in the deep terrestrial subsurface.</title>
        <authorList>
            <person name="Probst A.J."/>
            <person name="Ladd B."/>
            <person name="Jarett J.K."/>
            <person name="Geller-Mcgrath D.E."/>
            <person name="Sieber C.M.K."/>
            <person name="Emerson J.B."/>
            <person name="Anantharaman K."/>
            <person name="Thomas B.C."/>
            <person name="Malmstrom R."/>
            <person name="Stieglmeier M."/>
            <person name="Klingl A."/>
            <person name="Woyke T."/>
            <person name="Ryan C.M."/>
            <person name="Banfield J.F."/>
        </authorList>
    </citation>
    <scope>NUCLEOTIDE SEQUENCE [LARGE SCALE GENOMIC DNA]</scope>
</reference>
<evidence type="ECO:0000313" key="6">
    <source>
        <dbReference type="EMBL" id="PIR77289.1"/>
    </source>
</evidence>
<dbReference type="GO" id="GO:0005524">
    <property type="term" value="F:ATP binding"/>
    <property type="evidence" value="ECO:0007669"/>
    <property type="project" value="UniProtKB-KW"/>
</dbReference>
<dbReference type="PANTHER" id="PTHR19211:SF14">
    <property type="entry name" value="ATP-BINDING CASSETTE SUB-FAMILY F MEMBER 1"/>
    <property type="match status" value="1"/>
</dbReference>